<keyword evidence="2" id="KW-0436">Ligase</keyword>
<evidence type="ECO:0000256" key="2">
    <source>
        <dbReference type="ARBA" id="ARBA00022598"/>
    </source>
</evidence>
<dbReference type="Pfam" id="PF01068">
    <property type="entry name" value="DNA_ligase_A_M"/>
    <property type="match status" value="1"/>
</dbReference>
<feature type="domain" description="DNA ligase ATP-dependent C-terminal" evidence="6">
    <location>
        <begin position="379"/>
        <end position="472"/>
    </location>
</feature>
<comment type="catalytic activity">
    <reaction evidence="3">
        <text>ATP + (deoxyribonucleotide)n-3'-hydroxyl + 5'-phospho-(deoxyribonucleotide)m = (deoxyribonucleotide)n+m + AMP + diphosphate.</text>
        <dbReference type="EC" id="6.5.1.1"/>
    </reaction>
</comment>
<evidence type="ECO:0000256" key="1">
    <source>
        <dbReference type="ARBA" id="ARBA00012727"/>
    </source>
</evidence>
<dbReference type="SUPFAM" id="SSF56091">
    <property type="entry name" value="DNA ligase/mRNA capping enzyme, catalytic domain"/>
    <property type="match status" value="1"/>
</dbReference>
<dbReference type="GO" id="GO:0006281">
    <property type="term" value="P:DNA repair"/>
    <property type="evidence" value="ECO:0007669"/>
    <property type="project" value="InterPro"/>
</dbReference>
<dbReference type="OrthoDB" id="9802472at2"/>
<dbReference type="GO" id="GO:0003910">
    <property type="term" value="F:DNA ligase (ATP) activity"/>
    <property type="evidence" value="ECO:0007669"/>
    <property type="project" value="UniProtKB-EC"/>
</dbReference>
<dbReference type="RefSeq" id="WP_092533002.1">
    <property type="nucleotide sequence ID" value="NZ_FOWW01000007.1"/>
</dbReference>
<dbReference type="GO" id="GO:0006310">
    <property type="term" value="P:DNA recombination"/>
    <property type="evidence" value="ECO:0007669"/>
    <property type="project" value="InterPro"/>
</dbReference>
<dbReference type="Gene3D" id="2.40.50.140">
    <property type="entry name" value="Nucleic acid-binding proteins"/>
    <property type="match status" value="1"/>
</dbReference>
<dbReference type="InterPro" id="IPR012310">
    <property type="entry name" value="DNA_ligase_ATP-dep_cent"/>
</dbReference>
<reference evidence="9" key="1">
    <citation type="submission" date="2016-10" db="EMBL/GenBank/DDBJ databases">
        <authorList>
            <person name="Varghese N."/>
            <person name="Submissions S."/>
        </authorList>
    </citation>
    <scope>NUCLEOTIDE SEQUENCE [LARGE SCALE GENOMIC DNA]</scope>
    <source>
        <strain evidence="9">CGMCC 4.5579</strain>
    </source>
</reference>
<dbReference type="Pfam" id="PF13298">
    <property type="entry name" value="LigD_N"/>
    <property type="match status" value="1"/>
</dbReference>
<protein>
    <recommendedName>
        <fullName evidence="1">DNA ligase (ATP)</fullName>
        <ecNumber evidence="1">6.5.1.1</ecNumber>
    </recommendedName>
</protein>
<dbReference type="InterPro" id="IPR014144">
    <property type="entry name" value="LigD_PE_domain"/>
</dbReference>
<evidence type="ECO:0000259" key="6">
    <source>
        <dbReference type="Pfam" id="PF04679"/>
    </source>
</evidence>
<feature type="domain" description="DNA ligase D 3'-phosphoesterase" evidence="7">
    <location>
        <begin position="37"/>
        <end position="136"/>
    </location>
</feature>
<accession>A0A1I5YDZ5</accession>
<feature type="compositionally biased region" description="Basic and acidic residues" evidence="4">
    <location>
        <begin position="1"/>
        <end position="17"/>
    </location>
</feature>
<dbReference type="CDD" id="cd07971">
    <property type="entry name" value="OBF_DNA_ligase_LigD"/>
    <property type="match status" value="1"/>
</dbReference>
<evidence type="ECO:0000256" key="3">
    <source>
        <dbReference type="ARBA" id="ARBA00034003"/>
    </source>
</evidence>
<dbReference type="InterPro" id="IPR012309">
    <property type="entry name" value="DNA_ligase_ATP-dep_C"/>
</dbReference>
<keyword evidence="9" id="KW-1185">Reference proteome</keyword>
<dbReference type="Gene3D" id="3.30.470.30">
    <property type="entry name" value="DNA ligase/mRNA capping enzyme"/>
    <property type="match status" value="1"/>
</dbReference>
<dbReference type="EC" id="6.5.1.1" evidence="1"/>
<name>A0A1I5YDZ5_9PSEU</name>
<dbReference type="AlphaFoldDB" id="A0A1I5YDZ5"/>
<dbReference type="SUPFAM" id="SSF50249">
    <property type="entry name" value="Nucleic acid-binding proteins"/>
    <property type="match status" value="1"/>
</dbReference>
<sequence length="482" mass="54098">MAGLSEYRRKRDPRRTPEPVPADDPVPRGDNDTFVIQEHHARRLHWDVRLERDGVLVSWAVPKGLPPEPGTPRLAVHTEDHPLEYATFEGEIPAGEYGGGRMLIWDRGRYETLHWSDHKVEIALHGERVRGRYVFVHRHGQDRERDWLVRRKDPAEPGWVELPEFLPPMRARDGELPGPDEDAEWAYEFAWGGRRAEVRAQGGRVSVLDEDGADLTALLPELRGLGEQLGATEALLDGELVAFDAAAEATRPSPEALRRRLAATGAQQARRLADRAPVVYLPFDVLHLAGRSCLDLPYLERRRLLAGLGLEGPHWRVPEHHVGGGPAVLRTSRQHGLAGMIAKRAGGRYLPGRPSPDWTRITGGRVQEVVVGGWRAAGDEVAALLVGVPEDGDPRTLRYVGTVRSGLGDDRQRLRSRLRRRARKRPPFSSVPRGGERDVHWVRPDLVGEVAFRDWTSTGRLRSPRWRGLCPDRRPEEVVVDG</sequence>
<dbReference type="Pfam" id="PF04679">
    <property type="entry name" value="DNA_ligase_A_C"/>
    <property type="match status" value="1"/>
</dbReference>
<dbReference type="STRING" id="587909.SAMN05421810_10793"/>
<dbReference type="Proteomes" id="UP000198727">
    <property type="component" value="Unassembled WGS sequence"/>
</dbReference>
<proteinExistence type="predicted"/>
<dbReference type="GO" id="GO:0005524">
    <property type="term" value="F:ATP binding"/>
    <property type="evidence" value="ECO:0007669"/>
    <property type="project" value="InterPro"/>
</dbReference>
<evidence type="ECO:0000259" key="7">
    <source>
        <dbReference type="Pfam" id="PF13298"/>
    </source>
</evidence>
<dbReference type="PANTHER" id="PTHR39465:SF1">
    <property type="entry name" value="DNA LIGASE D 3'-PHOSPHOESTERASE DOMAIN-CONTAINING PROTEIN"/>
    <property type="match status" value="1"/>
</dbReference>
<evidence type="ECO:0000256" key="4">
    <source>
        <dbReference type="SAM" id="MobiDB-lite"/>
    </source>
</evidence>
<feature type="region of interest" description="Disordered" evidence="4">
    <location>
        <begin position="1"/>
        <end position="32"/>
    </location>
</feature>
<evidence type="ECO:0000259" key="5">
    <source>
        <dbReference type="Pfam" id="PF01068"/>
    </source>
</evidence>
<dbReference type="InterPro" id="IPR012340">
    <property type="entry name" value="NA-bd_OB-fold"/>
</dbReference>
<evidence type="ECO:0000313" key="9">
    <source>
        <dbReference type="Proteomes" id="UP000198727"/>
    </source>
</evidence>
<dbReference type="NCBIfam" id="TIGR02777">
    <property type="entry name" value="LigD_PE_dom"/>
    <property type="match status" value="1"/>
</dbReference>
<evidence type="ECO:0000313" key="8">
    <source>
        <dbReference type="EMBL" id="SFQ42454.1"/>
    </source>
</evidence>
<dbReference type="EMBL" id="FOWW01000007">
    <property type="protein sequence ID" value="SFQ42454.1"/>
    <property type="molecule type" value="Genomic_DNA"/>
</dbReference>
<dbReference type="Gene3D" id="3.30.1490.70">
    <property type="match status" value="1"/>
</dbReference>
<dbReference type="PANTHER" id="PTHR39465">
    <property type="entry name" value="DNA LIGASE D, 3'-PHOSPHOESTERASE DOMAIN"/>
    <property type="match status" value="1"/>
</dbReference>
<feature type="domain" description="ATP-dependent DNA ligase family profile" evidence="5">
    <location>
        <begin position="183"/>
        <end position="360"/>
    </location>
</feature>
<organism evidence="8 9">
    <name type="scientific">Amycolatopsis arida</name>
    <dbReference type="NCBI Taxonomy" id="587909"/>
    <lineage>
        <taxon>Bacteria</taxon>
        <taxon>Bacillati</taxon>
        <taxon>Actinomycetota</taxon>
        <taxon>Actinomycetes</taxon>
        <taxon>Pseudonocardiales</taxon>
        <taxon>Pseudonocardiaceae</taxon>
        <taxon>Amycolatopsis</taxon>
    </lineage>
</organism>
<gene>
    <name evidence="8" type="ORF">SAMN05421810_10793</name>
</gene>